<evidence type="ECO:0000313" key="1">
    <source>
        <dbReference type="EMBL" id="CAB4711863.1"/>
    </source>
</evidence>
<protein>
    <submittedName>
        <fullName evidence="1">Unannotated protein</fullName>
    </submittedName>
</protein>
<name>A0A6J6QQI0_9ZZZZ</name>
<reference evidence="1" key="1">
    <citation type="submission" date="2020-05" db="EMBL/GenBank/DDBJ databases">
        <authorList>
            <person name="Chiriac C."/>
            <person name="Salcher M."/>
            <person name="Ghai R."/>
            <person name="Kavagutti S V."/>
        </authorList>
    </citation>
    <scope>NUCLEOTIDE SEQUENCE</scope>
</reference>
<dbReference type="EMBL" id="CAEZXR010000173">
    <property type="protein sequence ID" value="CAB4711863.1"/>
    <property type="molecule type" value="Genomic_DNA"/>
</dbReference>
<dbReference type="AlphaFoldDB" id="A0A6J6QQI0"/>
<gene>
    <name evidence="1" type="ORF">UFOPK2579_01491</name>
</gene>
<accession>A0A6J6QQI0</accession>
<sequence>MPWQVLPHAKLLRGRSSASATRRAKAGLFVCVSTPCSGWWKLSSQRGRTVRRKAIIACVSGSDAGFGPDS</sequence>
<proteinExistence type="predicted"/>
<organism evidence="1">
    <name type="scientific">freshwater metagenome</name>
    <dbReference type="NCBI Taxonomy" id="449393"/>
    <lineage>
        <taxon>unclassified sequences</taxon>
        <taxon>metagenomes</taxon>
        <taxon>ecological metagenomes</taxon>
    </lineage>
</organism>